<reference evidence="5" key="1">
    <citation type="journal article" date="2021" name="PeerJ">
        <title>Extensive microbial diversity within the chicken gut microbiome revealed by metagenomics and culture.</title>
        <authorList>
            <person name="Gilroy R."/>
            <person name="Ravi A."/>
            <person name="Getino M."/>
            <person name="Pursley I."/>
            <person name="Horton D.L."/>
            <person name="Alikhan N.F."/>
            <person name="Baker D."/>
            <person name="Gharbi K."/>
            <person name="Hall N."/>
            <person name="Watson M."/>
            <person name="Adriaenssens E.M."/>
            <person name="Foster-Nyarko E."/>
            <person name="Jarju S."/>
            <person name="Secka A."/>
            <person name="Antonio M."/>
            <person name="Oren A."/>
            <person name="Chaudhuri R.R."/>
            <person name="La Ragione R."/>
            <person name="Hildebrand F."/>
            <person name="Pallen M.J."/>
        </authorList>
    </citation>
    <scope>NUCLEOTIDE SEQUENCE</scope>
    <source>
        <strain evidence="5">ChiBcolR8-3208</strain>
    </source>
</reference>
<protein>
    <submittedName>
        <fullName evidence="5">Acyl-CoA thioesterase</fullName>
    </submittedName>
</protein>
<dbReference type="InterPro" id="IPR006683">
    <property type="entry name" value="Thioestr_dom"/>
</dbReference>
<dbReference type="GO" id="GO:0005737">
    <property type="term" value="C:cytoplasm"/>
    <property type="evidence" value="ECO:0007669"/>
    <property type="project" value="TreeGrafter"/>
</dbReference>
<evidence type="ECO:0000259" key="4">
    <source>
        <dbReference type="PROSITE" id="PS51770"/>
    </source>
</evidence>
<dbReference type="Proteomes" id="UP000824214">
    <property type="component" value="Unassembled WGS sequence"/>
</dbReference>
<sequence>MEKYVRDSYTEHVQILSQSSLNGYKRLFGGRLMEWIDVVAGVVARRHSNRNVTTAAVDNLRFEGPAYGNETIVLCGYITYTGRTSMEVCVRTYVEELNGHKRLINVAYLVMVALDENERPVEVPRLVLATEEERREWEAAVERTRLRKERRKLEKEAGIY</sequence>
<dbReference type="InterPro" id="IPR033120">
    <property type="entry name" value="HOTDOG_ACOT"/>
</dbReference>
<gene>
    <name evidence="5" type="ORF">H9942_11965</name>
</gene>
<dbReference type="EMBL" id="DWXZ01000258">
    <property type="protein sequence ID" value="HJB38760.1"/>
    <property type="molecule type" value="Genomic_DNA"/>
</dbReference>
<organism evidence="5 6">
    <name type="scientific">Candidatus Acutalibacter ornithocaccae</name>
    <dbReference type="NCBI Taxonomy" id="2838416"/>
    <lineage>
        <taxon>Bacteria</taxon>
        <taxon>Bacillati</taxon>
        <taxon>Bacillota</taxon>
        <taxon>Clostridia</taxon>
        <taxon>Eubacteriales</taxon>
        <taxon>Acutalibacteraceae</taxon>
        <taxon>Acutalibacter</taxon>
    </lineage>
</organism>
<evidence type="ECO:0000313" key="5">
    <source>
        <dbReference type="EMBL" id="HJB38760.1"/>
    </source>
</evidence>
<dbReference type="Pfam" id="PF03061">
    <property type="entry name" value="4HBT"/>
    <property type="match status" value="1"/>
</dbReference>
<proteinExistence type="inferred from homology"/>
<comment type="similarity">
    <text evidence="1">Belongs to the acyl coenzyme A hydrolase family.</text>
</comment>
<dbReference type="PANTHER" id="PTHR11049">
    <property type="entry name" value="ACYL COENZYME A THIOESTER HYDROLASE"/>
    <property type="match status" value="1"/>
</dbReference>
<dbReference type="InterPro" id="IPR040170">
    <property type="entry name" value="Cytosol_ACT"/>
</dbReference>
<evidence type="ECO:0000256" key="3">
    <source>
        <dbReference type="PROSITE-ProRule" id="PRU01106"/>
    </source>
</evidence>
<accession>A0A9D2LZN4</accession>
<dbReference type="PROSITE" id="PS51770">
    <property type="entry name" value="HOTDOG_ACOT"/>
    <property type="match status" value="1"/>
</dbReference>
<dbReference type="GO" id="GO:0006637">
    <property type="term" value="P:acyl-CoA metabolic process"/>
    <property type="evidence" value="ECO:0007669"/>
    <property type="project" value="TreeGrafter"/>
</dbReference>
<dbReference type="CDD" id="cd03442">
    <property type="entry name" value="BFIT_BACH"/>
    <property type="match status" value="1"/>
</dbReference>
<name>A0A9D2LZN4_9FIRM</name>
<dbReference type="Gene3D" id="3.10.129.10">
    <property type="entry name" value="Hotdog Thioesterase"/>
    <property type="match status" value="1"/>
</dbReference>
<comment type="caution">
    <text evidence="5">The sequence shown here is derived from an EMBL/GenBank/DDBJ whole genome shotgun (WGS) entry which is preliminary data.</text>
</comment>
<evidence type="ECO:0000256" key="1">
    <source>
        <dbReference type="ARBA" id="ARBA00010458"/>
    </source>
</evidence>
<feature type="domain" description="HotDog ACOT-type" evidence="4">
    <location>
        <begin position="6"/>
        <end position="117"/>
    </location>
</feature>
<dbReference type="AlphaFoldDB" id="A0A9D2LZN4"/>
<keyword evidence="2 3" id="KW-0378">Hydrolase</keyword>
<dbReference type="GO" id="GO:0052816">
    <property type="term" value="F:long-chain fatty acyl-CoA hydrolase activity"/>
    <property type="evidence" value="ECO:0007669"/>
    <property type="project" value="TreeGrafter"/>
</dbReference>
<evidence type="ECO:0000313" key="6">
    <source>
        <dbReference type="Proteomes" id="UP000824214"/>
    </source>
</evidence>
<dbReference type="SUPFAM" id="SSF54637">
    <property type="entry name" value="Thioesterase/thiol ester dehydrase-isomerase"/>
    <property type="match status" value="1"/>
</dbReference>
<dbReference type="InterPro" id="IPR029069">
    <property type="entry name" value="HotDog_dom_sf"/>
</dbReference>
<evidence type="ECO:0000256" key="2">
    <source>
        <dbReference type="ARBA" id="ARBA00022801"/>
    </source>
</evidence>
<reference evidence="5" key="2">
    <citation type="submission" date="2021-04" db="EMBL/GenBank/DDBJ databases">
        <authorList>
            <person name="Gilroy R."/>
        </authorList>
    </citation>
    <scope>NUCLEOTIDE SEQUENCE</scope>
    <source>
        <strain evidence="5">ChiBcolR8-3208</strain>
    </source>
</reference>